<dbReference type="Pfam" id="PF02037">
    <property type="entry name" value="SAP"/>
    <property type="match status" value="1"/>
</dbReference>
<protein>
    <recommendedName>
        <fullName evidence="8">SAP domain-containing protein</fullName>
    </recommendedName>
</protein>
<comment type="subcellular location">
    <subcellularLocation>
        <location evidence="1">Nucleus</location>
    </subcellularLocation>
</comment>
<dbReference type="PROSITE" id="PS50800">
    <property type="entry name" value="SAP"/>
    <property type="match status" value="1"/>
</dbReference>
<dbReference type="PANTHER" id="PTHR22793:SF12">
    <property type="entry name" value="MYOCARDIN-RELATED TRANSCRIPTION FACTOR, ISOFORM H"/>
    <property type="match status" value="1"/>
</dbReference>
<dbReference type="Gene3D" id="6.10.140.2040">
    <property type="match status" value="1"/>
</dbReference>
<evidence type="ECO:0000256" key="7">
    <source>
        <dbReference type="PROSITE-ProRule" id="PRU00401"/>
    </source>
</evidence>
<proteinExistence type="predicted"/>
<sequence>MSRYVMASNNNKIIDEGSITQENDYSPQQAINEQSLREDLEKNRELLKRKLQTRRSFQQLVDVGIMPATNVSLAFYQKRKQLQMRKTQDILKNKILLRPNRQLLIEHNILSDTTASPAIQRTQCKLKRARLVDNLNNKLSVRPGILELVANNIFKIDSNVKQAIQDGYIRYPSLSRPLRQKVSSFSNTTIFKRSLNSIPKSKSCLTFHEYKGPLKKVEISKVPLHAASKPLEHNQTSSENHYRIQLRQQQLFLELIRNDKSTGNSNNLIGSSLQQSIDNIQSFETMKLADLKSECKKLNIGSSGTKMKLIEKLKNARTQISAKTMLPSDPINSQSLPSPVQFLLPSSLSDQELHHHQQQEQNLIEVENQLETLKQYESSLLYSNQSSSTFQSSDNSNMILQQCNSILLPQTPNQVLIEQQDKSKQNLQQHTSVPLTPESVAQYLAQPQTSDNHSLSTYHSILSLSTQSFTNQTTNNDVSFNLLDDYNVPDSYDDSNLNKVISTCITGMDWIAVPSPSLIDNNLDFTQFFNQLDTDHCQHHHLPFDSAFQQNTLFFDTFSASNPMIEN</sequence>
<evidence type="ECO:0000256" key="3">
    <source>
        <dbReference type="ARBA" id="ARBA00023015"/>
    </source>
</evidence>
<evidence type="ECO:0000256" key="6">
    <source>
        <dbReference type="ARBA" id="ARBA00023242"/>
    </source>
</evidence>
<dbReference type="InterPro" id="IPR036361">
    <property type="entry name" value="SAP_dom_sf"/>
</dbReference>
<evidence type="ECO:0000256" key="1">
    <source>
        <dbReference type="ARBA" id="ARBA00004123"/>
    </source>
</evidence>
<dbReference type="InterPro" id="IPR043451">
    <property type="entry name" value="Myocardin-like"/>
</dbReference>
<dbReference type="SUPFAM" id="SSF68906">
    <property type="entry name" value="SAP domain"/>
    <property type="match status" value="1"/>
</dbReference>
<dbReference type="InterPro" id="IPR003034">
    <property type="entry name" value="SAP_dom"/>
</dbReference>
<dbReference type="Gene3D" id="6.10.150.10">
    <property type="match status" value="1"/>
</dbReference>
<dbReference type="GO" id="GO:0003713">
    <property type="term" value="F:transcription coactivator activity"/>
    <property type="evidence" value="ECO:0007669"/>
    <property type="project" value="TreeGrafter"/>
</dbReference>
<dbReference type="PANTHER" id="PTHR22793">
    <property type="entry name" value="MYOCARDIN-RELATED TRANSCRIPTION FACTOR-RELATED"/>
    <property type="match status" value="1"/>
</dbReference>
<dbReference type="GO" id="GO:0045944">
    <property type="term" value="P:positive regulation of transcription by RNA polymerase II"/>
    <property type="evidence" value="ECO:0007669"/>
    <property type="project" value="TreeGrafter"/>
</dbReference>
<evidence type="ECO:0000256" key="5">
    <source>
        <dbReference type="ARBA" id="ARBA00023163"/>
    </source>
</evidence>
<keyword evidence="6" id="KW-0539">Nucleus</keyword>
<dbReference type="EMBL" id="CAJNYT010003997">
    <property type="protein sequence ID" value="CAF3624904.1"/>
    <property type="molecule type" value="Genomic_DNA"/>
</dbReference>
<dbReference type="GO" id="GO:0005634">
    <property type="term" value="C:nucleus"/>
    <property type="evidence" value="ECO:0007669"/>
    <property type="project" value="UniProtKB-SubCell"/>
</dbReference>
<dbReference type="Gene3D" id="1.10.720.30">
    <property type="entry name" value="SAP domain"/>
    <property type="match status" value="1"/>
</dbReference>
<dbReference type="AlphaFoldDB" id="A0A818PPA8"/>
<feature type="repeat" description="RPEL" evidence="7">
    <location>
        <begin position="89"/>
        <end position="114"/>
    </location>
</feature>
<evidence type="ECO:0000256" key="4">
    <source>
        <dbReference type="ARBA" id="ARBA00023054"/>
    </source>
</evidence>
<feature type="domain" description="SAP" evidence="8">
    <location>
        <begin position="283"/>
        <end position="317"/>
    </location>
</feature>
<evidence type="ECO:0000256" key="2">
    <source>
        <dbReference type="ARBA" id="ARBA00022737"/>
    </source>
</evidence>
<keyword evidence="3" id="KW-0805">Transcription regulation</keyword>
<dbReference type="Proteomes" id="UP000663872">
    <property type="component" value="Unassembled WGS sequence"/>
</dbReference>
<keyword evidence="5" id="KW-0804">Transcription</keyword>
<dbReference type="SMART" id="SM00513">
    <property type="entry name" value="SAP"/>
    <property type="match status" value="1"/>
</dbReference>
<organism evidence="9 10">
    <name type="scientific">Rotaria socialis</name>
    <dbReference type="NCBI Taxonomy" id="392032"/>
    <lineage>
        <taxon>Eukaryota</taxon>
        <taxon>Metazoa</taxon>
        <taxon>Spiralia</taxon>
        <taxon>Gnathifera</taxon>
        <taxon>Rotifera</taxon>
        <taxon>Eurotatoria</taxon>
        <taxon>Bdelloidea</taxon>
        <taxon>Philodinida</taxon>
        <taxon>Philodinidae</taxon>
        <taxon>Rotaria</taxon>
    </lineage>
</organism>
<name>A0A818PPA8_9BILA</name>
<comment type="caution">
    <text evidence="9">The sequence shown here is derived from an EMBL/GenBank/DDBJ whole genome shotgun (WGS) entry which is preliminary data.</text>
</comment>
<evidence type="ECO:0000313" key="9">
    <source>
        <dbReference type="EMBL" id="CAF3624904.1"/>
    </source>
</evidence>
<gene>
    <name evidence="9" type="ORF">GRG538_LOCUS23865</name>
</gene>
<dbReference type="SMART" id="SM00707">
    <property type="entry name" value="RPEL"/>
    <property type="match status" value="3"/>
</dbReference>
<keyword evidence="2" id="KW-0677">Repeat</keyword>
<reference evidence="9" key="1">
    <citation type="submission" date="2021-02" db="EMBL/GenBank/DDBJ databases">
        <authorList>
            <person name="Nowell W R."/>
        </authorList>
    </citation>
    <scope>NUCLEOTIDE SEQUENCE</scope>
</reference>
<accession>A0A818PPA8</accession>
<keyword evidence="4" id="KW-0175">Coiled coil</keyword>
<evidence type="ECO:0000259" key="8">
    <source>
        <dbReference type="PROSITE" id="PS50800"/>
    </source>
</evidence>
<dbReference type="InterPro" id="IPR004018">
    <property type="entry name" value="RPEL_repeat"/>
</dbReference>
<evidence type="ECO:0000313" key="10">
    <source>
        <dbReference type="Proteomes" id="UP000663872"/>
    </source>
</evidence>
<dbReference type="PROSITE" id="PS51073">
    <property type="entry name" value="RPEL"/>
    <property type="match status" value="1"/>
</dbReference>